<feature type="domain" description="Major facilitator superfamily (MFS) profile" evidence="8">
    <location>
        <begin position="160"/>
        <end position="649"/>
    </location>
</feature>
<feature type="region of interest" description="Disordered" evidence="6">
    <location>
        <begin position="101"/>
        <end position="126"/>
    </location>
</feature>
<feature type="transmembrane region" description="Helical" evidence="7">
    <location>
        <begin position="621"/>
        <end position="644"/>
    </location>
</feature>
<accession>A0A8H4LNN1</accession>
<reference evidence="9 10" key="1">
    <citation type="submission" date="2020-01" db="EMBL/GenBank/DDBJ databases">
        <title>Identification and distribution of gene clusters putatively required for synthesis of sphingolipid metabolism inhibitors in phylogenetically diverse species of the filamentous fungus Fusarium.</title>
        <authorList>
            <person name="Kim H.-S."/>
            <person name="Busman M."/>
            <person name="Brown D.W."/>
            <person name="Divon H."/>
            <person name="Uhlig S."/>
            <person name="Proctor R.H."/>
        </authorList>
    </citation>
    <scope>NUCLEOTIDE SEQUENCE [LARGE SCALE GENOMIC DNA]</scope>
    <source>
        <strain evidence="9 10">NRRL 20459</strain>
    </source>
</reference>
<dbReference type="GO" id="GO:0000329">
    <property type="term" value="C:fungal-type vacuole membrane"/>
    <property type="evidence" value="ECO:0007669"/>
    <property type="project" value="TreeGrafter"/>
</dbReference>
<evidence type="ECO:0000259" key="8">
    <source>
        <dbReference type="PROSITE" id="PS50850"/>
    </source>
</evidence>
<dbReference type="InterPro" id="IPR036259">
    <property type="entry name" value="MFS_trans_sf"/>
</dbReference>
<keyword evidence="3 7" id="KW-1133">Transmembrane helix</keyword>
<evidence type="ECO:0000256" key="2">
    <source>
        <dbReference type="ARBA" id="ARBA00022692"/>
    </source>
</evidence>
<keyword evidence="5" id="KW-0325">Glycoprotein</keyword>
<dbReference type="Pfam" id="PF07690">
    <property type="entry name" value="MFS_1"/>
    <property type="match status" value="1"/>
</dbReference>
<evidence type="ECO:0000313" key="10">
    <source>
        <dbReference type="Proteomes" id="UP000554235"/>
    </source>
</evidence>
<feature type="transmembrane region" description="Helical" evidence="7">
    <location>
        <begin position="488"/>
        <end position="508"/>
    </location>
</feature>
<dbReference type="CDD" id="cd17502">
    <property type="entry name" value="MFS_Azr1_MDR_like"/>
    <property type="match status" value="1"/>
</dbReference>
<dbReference type="SUPFAM" id="SSF103473">
    <property type="entry name" value="MFS general substrate transporter"/>
    <property type="match status" value="1"/>
</dbReference>
<dbReference type="OrthoDB" id="419537at2759"/>
<dbReference type="AlphaFoldDB" id="A0A8H4LNN1"/>
<dbReference type="Gene3D" id="1.20.1720.10">
    <property type="entry name" value="Multidrug resistance protein D"/>
    <property type="match status" value="1"/>
</dbReference>
<keyword evidence="10" id="KW-1185">Reference proteome</keyword>
<dbReference type="EMBL" id="JAADYS010000053">
    <property type="protein sequence ID" value="KAF4472635.1"/>
    <property type="molecule type" value="Genomic_DNA"/>
</dbReference>
<comment type="subcellular location">
    <subcellularLocation>
        <location evidence="1">Membrane</location>
        <topology evidence="1">Multi-pass membrane protein</topology>
    </subcellularLocation>
</comment>
<feature type="transmembrane region" description="Helical" evidence="7">
    <location>
        <begin position="353"/>
        <end position="375"/>
    </location>
</feature>
<feature type="transmembrane region" description="Helical" evidence="7">
    <location>
        <begin position="514"/>
        <end position="539"/>
    </location>
</feature>
<dbReference type="PROSITE" id="PS50850">
    <property type="entry name" value="MFS"/>
    <property type="match status" value="1"/>
</dbReference>
<feature type="transmembrane region" description="Helical" evidence="7">
    <location>
        <begin position="459"/>
        <end position="481"/>
    </location>
</feature>
<dbReference type="InterPro" id="IPR005829">
    <property type="entry name" value="Sugar_transporter_CS"/>
</dbReference>
<feature type="compositionally biased region" description="Acidic residues" evidence="6">
    <location>
        <begin position="42"/>
        <end position="52"/>
    </location>
</feature>
<organism evidence="9 10">
    <name type="scientific">Fusarium albosuccineum</name>
    <dbReference type="NCBI Taxonomy" id="1237068"/>
    <lineage>
        <taxon>Eukaryota</taxon>
        <taxon>Fungi</taxon>
        <taxon>Dikarya</taxon>
        <taxon>Ascomycota</taxon>
        <taxon>Pezizomycotina</taxon>
        <taxon>Sordariomycetes</taxon>
        <taxon>Hypocreomycetidae</taxon>
        <taxon>Hypocreales</taxon>
        <taxon>Nectriaceae</taxon>
        <taxon>Fusarium</taxon>
        <taxon>Fusarium decemcellulare species complex</taxon>
    </lineage>
</organism>
<keyword evidence="4 7" id="KW-0472">Membrane</keyword>
<evidence type="ECO:0000256" key="4">
    <source>
        <dbReference type="ARBA" id="ARBA00023136"/>
    </source>
</evidence>
<comment type="caution">
    <text evidence="9">The sequence shown here is derived from an EMBL/GenBank/DDBJ whole genome shotgun (WGS) entry which is preliminary data.</text>
</comment>
<feature type="transmembrane region" description="Helical" evidence="7">
    <location>
        <begin position="194"/>
        <end position="213"/>
    </location>
</feature>
<feature type="transmembrane region" description="Helical" evidence="7">
    <location>
        <begin position="381"/>
        <end position="403"/>
    </location>
</feature>
<feature type="transmembrane region" description="Helical" evidence="7">
    <location>
        <begin position="424"/>
        <end position="447"/>
    </location>
</feature>
<feature type="compositionally biased region" description="Basic and acidic residues" evidence="6">
    <location>
        <begin position="110"/>
        <end position="121"/>
    </location>
</feature>
<feature type="region of interest" description="Disordered" evidence="6">
    <location>
        <begin position="1"/>
        <end position="62"/>
    </location>
</feature>
<protein>
    <recommendedName>
        <fullName evidence="8">Major facilitator superfamily (MFS) profile domain-containing protein</fullName>
    </recommendedName>
</protein>
<evidence type="ECO:0000256" key="3">
    <source>
        <dbReference type="ARBA" id="ARBA00022989"/>
    </source>
</evidence>
<evidence type="ECO:0000313" key="9">
    <source>
        <dbReference type="EMBL" id="KAF4472635.1"/>
    </source>
</evidence>
<feature type="transmembrane region" description="Helical" evidence="7">
    <location>
        <begin position="560"/>
        <end position="581"/>
    </location>
</feature>
<dbReference type="PANTHER" id="PTHR23501:SF67">
    <property type="entry name" value="MFS MULTIDRUG EFFLUX TRANSPORTER (EUROFUNG)"/>
    <property type="match status" value="1"/>
</dbReference>
<feature type="transmembrane region" description="Helical" evidence="7">
    <location>
        <begin position="157"/>
        <end position="179"/>
    </location>
</feature>
<feature type="transmembrane region" description="Helical" evidence="7">
    <location>
        <begin position="250"/>
        <end position="271"/>
    </location>
</feature>
<evidence type="ECO:0000256" key="1">
    <source>
        <dbReference type="ARBA" id="ARBA00004141"/>
    </source>
</evidence>
<dbReference type="Proteomes" id="UP000554235">
    <property type="component" value="Unassembled WGS sequence"/>
</dbReference>
<dbReference type="InterPro" id="IPR011701">
    <property type="entry name" value="MFS"/>
</dbReference>
<sequence>MSPSYKSSDPRLGTAPSSDAGRLSAPVPVPVRATTNTRGDSESDEDLVDPSEFEALSRSLTTGGHFLQPESLESAMLRPEVHNPNPRIHHDGEDQVYYTDDEVEDESEDRDYGEPHEESPLIHHRRPSITAHSVRSVATNGTTASSPFLNDTSPTRFWFIFSQILAAYFISCFDGTIMASSHPVITSYFNASNSASWLSTAFLLTSSAFQPLLGRLSDALGRKPLFVGSMGIFALATAWCAVAGSIESFIVGRAFCGMGAGGVMTLGSIIVSDLVPIENRGAYQSYMNMNYGVGSALGAATGGAMADYLGWRWEFGVQVPPLMLCMAVAWIAIPDDLGIEGEGKGVWQALKEFDARGSLLLTASITFVILGLNLGGNVLPWSHPLVIASLVIFAVLFPTFLWVESWVHKPIMPLYLIRHAPRANLIFSNVIAALLANSILFNIPLYFQAVLLTSATSSGLRLIIPTAAASITGTLVGFAVTWTGRLKWPVVSGTICLLIGTIGLSVLQRNLPPIVYLLILLPSSIGQGFQFPGTFMAILAASAQTEQAVVTSTLMLWRSLGSVLGVASSSLVVQNALIHYLDVFVQGDEREDVIRRVRASVEEVFKLKPEYREQVVLSYEAALRLTFISCTVLAVVSVLLIVPIKLPRLGVRKHRSR</sequence>
<evidence type="ECO:0000256" key="5">
    <source>
        <dbReference type="ARBA" id="ARBA00023180"/>
    </source>
</evidence>
<proteinExistence type="predicted"/>
<dbReference type="Gene3D" id="1.20.1250.20">
    <property type="entry name" value="MFS general substrate transporter like domains"/>
    <property type="match status" value="1"/>
</dbReference>
<dbReference type="PROSITE" id="PS00216">
    <property type="entry name" value="SUGAR_TRANSPORT_1"/>
    <property type="match status" value="1"/>
</dbReference>
<dbReference type="InterPro" id="IPR020846">
    <property type="entry name" value="MFS_dom"/>
</dbReference>
<evidence type="ECO:0000256" key="7">
    <source>
        <dbReference type="SAM" id="Phobius"/>
    </source>
</evidence>
<gene>
    <name evidence="9" type="ORF">FALBO_461</name>
</gene>
<keyword evidence="2 7" id="KW-0812">Transmembrane</keyword>
<dbReference type="GO" id="GO:0015174">
    <property type="term" value="F:basic amino acid transmembrane transporter activity"/>
    <property type="evidence" value="ECO:0007669"/>
    <property type="project" value="TreeGrafter"/>
</dbReference>
<dbReference type="PANTHER" id="PTHR23501">
    <property type="entry name" value="MAJOR FACILITATOR SUPERFAMILY"/>
    <property type="match status" value="1"/>
</dbReference>
<name>A0A8H4LNN1_9HYPO</name>
<evidence type="ECO:0000256" key="6">
    <source>
        <dbReference type="SAM" id="MobiDB-lite"/>
    </source>
</evidence>
<feature type="transmembrane region" description="Helical" evidence="7">
    <location>
        <begin position="225"/>
        <end position="244"/>
    </location>
</feature>